<dbReference type="GO" id="GO:0005634">
    <property type="term" value="C:nucleus"/>
    <property type="evidence" value="ECO:0007669"/>
    <property type="project" value="UniProtKB-SubCell"/>
</dbReference>
<dbReference type="Pfam" id="PF00096">
    <property type="entry name" value="zf-C2H2"/>
    <property type="match status" value="4"/>
</dbReference>
<feature type="domain" description="C2H2-type" evidence="11">
    <location>
        <begin position="652"/>
        <end position="680"/>
    </location>
</feature>
<organism evidence="12">
    <name type="scientific">Schistocephalus solidus</name>
    <name type="common">Tapeworm</name>
    <dbReference type="NCBI Taxonomy" id="70667"/>
    <lineage>
        <taxon>Eukaryota</taxon>
        <taxon>Metazoa</taxon>
        <taxon>Spiralia</taxon>
        <taxon>Lophotrochozoa</taxon>
        <taxon>Platyhelminthes</taxon>
        <taxon>Cestoda</taxon>
        <taxon>Eucestoda</taxon>
        <taxon>Diphyllobothriidea</taxon>
        <taxon>Diphyllobothriidae</taxon>
        <taxon>Schistocephalus</taxon>
    </lineage>
</organism>
<evidence type="ECO:0000256" key="4">
    <source>
        <dbReference type="ARBA" id="ARBA00022771"/>
    </source>
</evidence>
<feature type="domain" description="C2H2-type" evidence="11">
    <location>
        <begin position="295"/>
        <end position="323"/>
    </location>
</feature>
<evidence type="ECO:0000256" key="7">
    <source>
        <dbReference type="ARBA" id="ARBA00023163"/>
    </source>
</evidence>
<dbReference type="InterPro" id="IPR050636">
    <property type="entry name" value="C2H2-ZF_domain-containing"/>
</dbReference>
<dbReference type="Gene3D" id="3.30.160.60">
    <property type="entry name" value="Classic Zinc Finger"/>
    <property type="match status" value="10"/>
</dbReference>
<gene>
    <name evidence="12" type="primary">ZNF99</name>
    <name evidence="12" type="ORF">TR88679</name>
</gene>
<dbReference type="InterPro" id="IPR036236">
    <property type="entry name" value="Znf_C2H2_sf"/>
</dbReference>
<dbReference type="GO" id="GO:0008270">
    <property type="term" value="F:zinc ion binding"/>
    <property type="evidence" value="ECO:0007669"/>
    <property type="project" value="UniProtKB-KW"/>
</dbReference>
<keyword evidence="6" id="KW-0805">Transcription regulation</keyword>
<feature type="domain" description="C2H2-type" evidence="11">
    <location>
        <begin position="681"/>
        <end position="709"/>
    </location>
</feature>
<feature type="domain" description="C2H2-type" evidence="11">
    <location>
        <begin position="446"/>
        <end position="474"/>
    </location>
</feature>
<proteinExistence type="predicted"/>
<dbReference type="AlphaFoldDB" id="A0A0X3P2Z9"/>
<feature type="region of interest" description="Disordered" evidence="10">
    <location>
        <begin position="898"/>
        <end position="928"/>
    </location>
</feature>
<feature type="domain" description="C2H2-type" evidence="11">
    <location>
        <begin position="505"/>
        <end position="533"/>
    </location>
</feature>
<keyword evidence="3" id="KW-0677">Repeat</keyword>
<dbReference type="PANTHER" id="PTHR47772:SF13">
    <property type="entry name" value="GASTRULA ZINC FINGER PROTEIN XLCGF49.1-LIKE-RELATED"/>
    <property type="match status" value="1"/>
</dbReference>
<feature type="domain" description="C2H2-type" evidence="11">
    <location>
        <begin position="572"/>
        <end position="600"/>
    </location>
</feature>
<feature type="domain" description="C2H2-type" evidence="11">
    <location>
        <begin position="543"/>
        <end position="571"/>
    </location>
</feature>
<feature type="domain" description="C2H2-type" evidence="11">
    <location>
        <begin position="615"/>
        <end position="643"/>
    </location>
</feature>
<feature type="domain" description="C2H2-type" evidence="11">
    <location>
        <begin position="881"/>
        <end position="909"/>
    </location>
</feature>
<evidence type="ECO:0000256" key="3">
    <source>
        <dbReference type="ARBA" id="ARBA00022737"/>
    </source>
</evidence>
<dbReference type="PROSITE" id="PS50157">
    <property type="entry name" value="ZINC_FINGER_C2H2_2"/>
    <property type="match status" value="18"/>
</dbReference>
<evidence type="ECO:0000256" key="1">
    <source>
        <dbReference type="ARBA" id="ARBA00004123"/>
    </source>
</evidence>
<dbReference type="SUPFAM" id="SSF57667">
    <property type="entry name" value="beta-beta-alpha zinc fingers"/>
    <property type="match status" value="5"/>
</dbReference>
<protein>
    <submittedName>
        <fullName evidence="12">Zinc finger protein 99</fullName>
    </submittedName>
</protein>
<feature type="compositionally biased region" description="Basic and acidic residues" evidence="10">
    <location>
        <begin position="157"/>
        <end position="168"/>
    </location>
</feature>
<dbReference type="PANTHER" id="PTHR47772">
    <property type="entry name" value="ZINC FINGER PROTEIN 200"/>
    <property type="match status" value="1"/>
</dbReference>
<keyword evidence="7" id="KW-0804">Transcription</keyword>
<feature type="compositionally biased region" description="Low complexity" evidence="10">
    <location>
        <begin position="132"/>
        <end position="142"/>
    </location>
</feature>
<feature type="region of interest" description="Disordered" evidence="10">
    <location>
        <begin position="154"/>
        <end position="229"/>
    </location>
</feature>
<evidence type="ECO:0000313" key="12">
    <source>
        <dbReference type="EMBL" id="JAP46275.1"/>
    </source>
</evidence>
<dbReference type="InterPro" id="IPR013087">
    <property type="entry name" value="Znf_C2H2_type"/>
</dbReference>
<sequence length="966" mass="110750">MSCHAVNDNDILTTEESSNLIFKIKPEYLQHKLADPKIEYDPETPDLLGTGVLRPDPLSLKPEPFENSTTSYRPPRKHRFSGLRKCSECNLKFWTPISMLEHMEQRHPGVGVSSIFKTRRRKKRSVPETDESTSVSSSMSTVDVQTAAECLLTNSSEQKKLSPEKPDENETSVQPDVDAEIATTRRKGRRKKLRTHNLGDVSAASPQKRTKRAEATSAKVLPERPKRKKMSDVPSRFECEFCGRVFAFRRQIVYHLNSMHSTNDRFKCQYCGRFYGAIASLRDHVQVIHERLMRFKCHVCARGFSRLSRLDRHLHESHNLPLPENETPSERKKRTLAFVQLHSQNAPETDDPSAKLTESTMPKQVNVRRLKPHRHLVPLRRDPRLKCSHCGITFAKIKNRDAHLKRVHADKYPFKCASCAKPFPTVSHLNLHLTFVHREDAEALPFSCNICQQKFVSAWHLRVHQNRTHVETSICSCEWCGQLFATYWLRTKHLQKEHPDAAGPFRCLFCRATFQRAANHRKHMARDHKSEFEKCGVSDVPQFQCPHCSKSYSLAANLRTHINSIHKPPKPLACAHCNKSYDHPSLLHRHVLQIHNVDPTKTPAYSKLANTLSRFTCEHCGQFYTSPTNLGRHLRLVHGAPAKVLTTALFKRTCTLCKRHFSSYSHLRNHIECFHKGDVAFRCHDCDVVFTSAPSLQKHKLQFHEGSVSTDGLPTGQDTFDCELCPSKFACRSHLEDHMRFTHNCRITKTDIGETRKEFVCFPCDICKKLYIGKSALQRHLARVHGTDTSPTLPPPEGVLASMPCHECLQCGRAFQRVRSLHWHMYMKHNAAVANLRCQECPHCDRVFLRSPYLKRHVEKKHKDMATKAETEGKRNSFVSLFCDLCTKPYSGLSALRRHRAKAHNSNTETSSSPPPAPQSQEEVVESMPSHECSHCGRTFRSFRFFQKHMNSEHNGLFISVISLKD</sequence>
<comment type="subcellular location">
    <subcellularLocation>
        <location evidence="1">Nucleus</location>
    </subcellularLocation>
</comment>
<feature type="domain" description="C2H2-type" evidence="11">
    <location>
        <begin position="237"/>
        <end position="265"/>
    </location>
</feature>
<feature type="domain" description="C2H2-type" evidence="11">
    <location>
        <begin position="931"/>
        <end position="956"/>
    </location>
</feature>
<dbReference type="PROSITE" id="PS00028">
    <property type="entry name" value="ZINC_FINGER_C2H2_1"/>
    <property type="match status" value="19"/>
</dbReference>
<feature type="region of interest" description="Disordered" evidence="10">
    <location>
        <begin position="55"/>
        <end position="77"/>
    </location>
</feature>
<name>A0A0X3P2Z9_SCHSO</name>
<evidence type="ECO:0000256" key="2">
    <source>
        <dbReference type="ARBA" id="ARBA00022723"/>
    </source>
</evidence>
<keyword evidence="4 9" id="KW-0863">Zinc-finger</keyword>
<feature type="domain" description="C2H2-type" evidence="11">
    <location>
        <begin position="720"/>
        <end position="743"/>
    </location>
</feature>
<feature type="region of interest" description="Disordered" evidence="10">
    <location>
        <begin position="112"/>
        <end position="142"/>
    </location>
</feature>
<evidence type="ECO:0000256" key="5">
    <source>
        <dbReference type="ARBA" id="ARBA00022833"/>
    </source>
</evidence>
<reference evidence="12" key="1">
    <citation type="submission" date="2016-01" db="EMBL/GenBank/DDBJ databases">
        <title>Reference transcriptome for the parasite Schistocephalus solidus: insights into the molecular evolution of parasitism.</title>
        <authorList>
            <person name="Hebert F.O."/>
            <person name="Grambauer S."/>
            <person name="Barber I."/>
            <person name="Landry C.R."/>
            <person name="Aubin-Horth N."/>
        </authorList>
    </citation>
    <scope>NUCLEOTIDE SEQUENCE</scope>
</reference>
<feature type="domain" description="C2H2-type" evidence="11">
    <location>
        <begin position="839"/>
        <end position="867"/>
    </location>
</feature>
<feature type="domain" description="C2H2-type" evidence="11">
    <location>
        <begin position="266"/>
        <end position="289"/>
    </location>
</feature>
<evidence type="ECO:0000256" key="10">
    <source>
        <dbReference type="SAM" id="MobiDB-lite"/>
    </source>
</evidence>
<keyword evidence="2" id="KW-0479">Metal-binding</keyword>
<dbReference type="EMBL" id="GEEE01016950">
    <property type="protein sequence ID" value="JAP46275.1"/>
    <property type="molecule type" value="Transcribed_RNA"/>
</dbReference>
<accession>A0A0X3P2Z9</accession>
<dbReference type="SMART" id="SM00355">
    <property type="entry name" value="ZnF_C2H2"/>
    <property type="match status" value="20"/>
</dbReference>
<feature type="domain" description="C2H2-type" evidence="11">
    <location>
        <begin position="414"/>
        <end position="442"/>
    </location>
</feature>
<evidence type="ECO:0000256" key="6">
    <source>
        <dbReference type="ARBA" id="ARBA00023015"/>
    </source>
</evidence>
<feature type="domain" description="C2H2-type" evidence="11">
    <location>
        <begin position="806"/>
        <end position="834"/>
    </location>
</feature>
<evidence type="ECO:0000256" key="9">
    <source>
        <dbReference type="PROSITE-ProRule" id="PRU00042"/>
    </source>
</evidence>
<feature type="domain" description="C2H2-type" evidence="11">
    <location>
        <begin position="385"/>
        <end position="413"/>
    </location>
</feature>
<feature type="domain" description="C2H2-type" evidence="11">
    <location>
        <begin position="762"/>
        <end position="790"/>
    </location>
</feature>
<keyword evidence="8" id="KW-0539">Nucleus</keyword>
<evidence type="ECO:0000259" key="11">
    <source>
        <dbReference type="PROSITE" id="PS50157"/>
    </source>
</evidence>
<feature type="compositionally biased region" description="Basic residues" evidence="10">
    <location>
        <begin position="184"/>
        <end position="195"/>
    </location>
</feature>
<evidence type="ECO:0000256" key="8">
    <source>
        <dbReference type="ARBA" id="ARBA00023242"/>
    </source>
</evidence>
<keyword evidence="5" id="KW-0862">Zinc</keyword>